<dbReference type="Gene3D" id="1.20.5.1930">
    <property type="match status" value="1"/>
</dbReference>
<evidence type="ECO:0000256" key="11">
    <source>
        <dbReference type="ARBA" id="ARBA00022741"/>
    </source>
</evidence>
<evidence type="ECO:0000256" key="10">
    <source>
        <dbReference type="ARBA" id="ARBA00022723"/>
    </source>
</evidence>
<dbReference type="Proteomes" id="UP000628448">
    <property type="component" value="Unassembled WGS sequence"/>
</dbReference>
<name>A0A931E6D1_9BACT</name>
<keyword evidence="7" id="KW-0963">Cytoplasm</keyword>
<evidence type="ECO:0000256" key="4">
    <source>
        <dbReference type="ARBA" id="ARBA00012438"/>
    </source>
</evidence>
<dbReference type="Pfam" id="PF07730">
    <property type="entry name" value="HisKA_3"/>
    <property type="match status" value="1"/>
</dbReference>
<dbReference type="GO" id="GO:0051539">
    <property type="term" value="F:4 iron, 4 sulfur cluster binding"/>
    <property type="evidence" value="ECO:0007669"/>
    <property type="project" value="UniProtKB-KW"/>
</dbReference>
<keyword evidence="19" id="KW-0472">Membrane</keyword>
<keyword evidence="12" id="KW-0418">Kinase</keyword>
<keyword evidence="13 21" id="KW-0067">ATP-binding</keyword>
<comment type="function">
    <text evidence="17">Member of the two-component regulatory system NreB/NreC involved in the control of dissimilatory nitrate/nitrite reduction in response to oxygen. NreB functions as a direct oxygen sensor histidine kinase which is autophosphorylated, in the absence of oxygen, probably at the conserved histidine residue, and transfers its phosphate group probably to a conserved aspartate residue of NreC. NreB/NreC activates the expression of the nitrate (narGHJI) and nitrite (nir) reductase operons, as well as the putative nitrate transporter gene narT.</text>
</comment>
<evidence type="ECO:0000256" key="9">
    <source>
        <dbReference type="ARBA" id="ARBA00022679"/>
    </source>
</evidence>
<evidence type="ECO:0000256" key="1">
    <source>
        <dbReference type="ARBA" id="ARBA00000085"/>
    </source>
</evidence>
<evidence type="ECO:0000313" key="21">
    <source>
        <dbReference type="EMBL" id="MBG9375878.1"/>
    </source>
</evidence>
<evidence type="ECO:0000256" key="18">
    <source>
        <dbReference type="ARBA" id="ARBA00030800"/>
    </source>
</evidence>
<dbReference type="SMART" id="SM00387">
    <property type="entry name" value="HATPase_c"/>
    <property type="match status" value="1"/>
</dbReference>
<evidence type="ECO:0000256" key="19">
    <source>
        <dbReference type="SAM" id="Phobius"/>
    </source>
</evidence>
<evidence type="ECO:0000256" key="15">
    <source>
        <dbReference type="ARBA" id="ARBA00023012"/>
    </source>
</evidence>
<dbReference type="InterPro" id="IPR036890">
    <property type="entry name" value="HATPase_C_sf"/>
</dbReference>
<dbReference type="PRINTS" id="PR00344">
    <property type="entry name" value="BCTRLSENSOR"/>
</dbReference>
<dbReference type="InterPro" id="IPR004358">
    <property type="entry name" value="Sig_transdc_His_kin-like_C"/>
</dbReference>
<gene>
    <name evidence="21" type="ORF">I5907_06505</name>
</gene>
<dbReference type="AlphaFoldDB" id="A0A931E6D1"/>
<proteinExistence type="predicted"/>
<dbReference type="InterPro" id="IPR003594">
    <property type="entry name" value="HATPase_dom"/>
</dbReference>
<keyword evidence="10" id="KW-0479">Metal-binding</keyword>
<keyword evidence="8" id="KW-0597">Phosphoprotein</keyword>
<keyword evidence="9" id="KW-0808">Transferase</keyword>
<evidence type="ECO:0000256" key="13">
    <source>
        <dbReference type="ARBA" id="ARBA00022840"/>
    </source>
</evidence>
<dbReference type="Pfam" id="PF02518">
    <property type="entry name" value="HATPase_c"/>
    <property type="match status" value="1"/>
</dbReference>
<keyword evidence="16" id="KW-0411">Iron-sulfur</keyword>
<organism evidence="21 22">
    <name type="scientific">Panacibacter microcysteis</name>
    <dbReference type="NCBI Taxonomy" id="2793269"/>
    <lineage>
        <taxon>Bacteria</taxon>
        <taxon>Pseudomonadati</taxon>
        <taxon>Bacteroidota</taxon>
        <taxon>Chitinophagia</taxon>
        <taxon>Chitinophagales</taxon>
        <taxon>Chitinophagaceae</taxon>
        <taxon>Panacibacter</taxon>
    </lineage>
</organism>
<dbReference type="RefSeq" id="WP_196989904.1">
    <property type="nucleotide sequence ID" value="NZ_JADWYR010000001.1"/>
</dbReference>
<dbReference type="InterPro" id="IPR050482">
    <property type="entry name" value="Sensor_HK_TwoCompSys"/>
</dbReference>
<evidence type="ECO:0000256" key="3">
    <source>
        <dbReference type="ARBA" id="ARBA00004496"/>
    </source>
</evidence>
<dbReference type="PANTHER" id="PTHR24421">
    <property type="entry name" value="NITRATE/NITRITE SENSOR PROTEIN NARX-RELATED"/>
    <property type="match status" value="1"/>
</dbReference>
<keyword evidence="14" id="KW-0408">Iron</keyword>
<keyword evidence="15" id="KW-0902">Two-component regulatory system</keyword>
<feature type="transmembrane region" description="Helical" evidence="19">
    <location>
        <begin position="12"/>
        <end position="33"/>
    </location>
</feature>
<keyword evidence="19" id="KW-0812">Transmembrane</keyword>
<dbReference type="GO" id="GO:0046983">
    <property type="term" value="F:protein dimerization activity"/>
    <property type="evidence" value="ECO:0007669"/>
    <property type="project" value="InterPro"/>
</dbReference>
<feature type="domain" description="Histidine kinase" evidence="20">
    <location>
        <begin position="69"/>
        <end position="265"/>
    </location>
</feature>
<dbReference type="GO" id="GO:0005737">
    <property type="term" value="C:cytoplasm"/>
    <property type="evidence" value="ECO:0007669"/>
    <property type="project" value="UniProtKB-SubCell"/>
</dbReference>
<dbReference type="GO" id="GO:0046872">
    <property type="term" value="F:metal ion binding"/>
    <property type="evidence" value="ECO:0007669"/>
    <property type="project" value="UniProtKB-KW"/>
</dbReference>
<dbReference type="CDD" id="cd16917">
    <property type="entry name" value="HATPase_UhpB-NarQ-NarX-like"/>
    <property type="match status" value="1"/>
</dbReference>
<dbReference type="Gene3D" id="3.30.565.10">
    <property type="entry name" value="Histidine kinase-like ATPase, C-terminal domain"/>
    <property type="match status" value="1"/>
</dbReference>
<dbReference type="EMBL" id="JADWYR010000001">
    <property type="protein sequence ID" value="MBG9375878.1"/>
    <property type="molecule type" value="Genomic_DNA"/>
</dbReference>
<keyword evidence="22" id="KW-1185">Reference proteome</keyword>
<dbReference type="SUPFAM" id="SSF55874">
    <property type="entry name" value="ATPase domain of HSP90 chaperone/DNA topoisomerase II/histidine kinase"/>
    <property type="match status" value="1"/>
</dbReference>
<evidence type="ECO:0000256" key="6">
    <source>
        <dbReference type="ARBA" id="ARBA00022485"/>
    </source>
</evidence>
<dbReference type="PROSITE" id="PS50109">
    <property type="entry name" value="HIS_KIN"/>
    <property type="match status" value="1"/>
</dbReference>
<evidence type="ECO:0000313" key="22">
    <source>
        <dbReference type="Proteomes" id="UP000628448"/>
    </source>
</evidence>
<keyword evidence="19" id="KW-1133">Transmembrane helix</keyword>
<comment type="cofactor">
    <cofactor evidence="2">
        <name>[4Fe-4S] cluster</name>
        <dbReference type="ChEBI" id="CHEBI:49883"/>
    </cofactor>
</comment>
<evidence type="ECO:0000256" key="5">
    <source>
        <dbReference type="ARBA" id="ARBA00017322"/>
    </source>
</evidence>
<dbReference type="GO" id="GO:0016020">
    <property type="term" value="C:membrane"/>
    <property type="evidence" value="ECO:0007669"/>
    <property type="project" value="InterPro"/>
</dbReference>
<evidence type="ECO:0000256" key="14">
    <source>
        <dbReference type="ARBA" id="ARBA00023004"/>
    </source>
</evidence>
<evidence type="ECO:0000256" key="7">
    <source>
        <dbReference type="ARBA" id="ARBA00022490"/>
    </source>
</evidence>
<comment type="subcellular location">
    <subcellularLocation>
        <location evidence="3">Cytoplasm</location>
    </subcellularLocation>
</comment>
<evidence type="ECO:0000256" key="8">
    <source>
        <dbReference type="ARBA" id="ARBA00022553"/>
    </source>
</evidence>
<comment type="catalytic activity">
    <reaction evidence="1">
        <text>ATP + protein L-histidine = ADP + protein N-phospho-L-histidine.</text>
        <dbReference type="EC" id="2.7.13.3"/>
    </reaction>
</comment>
<dbReference type="EC" id="2.7.13.3" evidence="4"/>
<dbReference type="InterPro" id="IPR011712">
    <property type="entry name" value="Sig_transdc_His_kin_sub3_dim/P"/>
</dbReference>
<sequence length="268" mass="30427">MYYLQIEQTALIVGGVFILSILVIFIIIFLFLYQKRYYNHLKEKQELRSNFQQELLKTRLEIQEETFRNISQEIHDNIGQALSFVKLNLNTVDPHDATVVIDKLSESRTLLTKTIQDLRDLAKSLNTDFISDIGLPEAIGQQLQILSKTGLFAIDFSVEGDAFKDVSQRELVIFRIVQELLNNIVKHANASRINVEIMYLTDKLVITVEDNGRGFNTKTLNLPDSGSGLGLRNMANRMKLIQGSIDIQSNPGNGTKAIMQLPRLPHLL</sequence>
<dbReference type="GO" id="GO:0005524">
    <property type="term" value="F:ATP binding"/>
    <property type="evidence" value="ECO:0007669"/>
    <property type="project" value="UniProtKB-KW"/>
</dbReference>
<dbReference type="PANTHER" id="PTHR24421:SF10">
    <property type="entry name" value="NITRATE_NITRITE SENSOR PROTEIN NARQ"/>
    <property type="match status" value="1"/>
</dbReference>
<evidence type="ECO:0000256" key="2">
    <source>
        <dbReference type="ARBA" id="ARBA00001966"/>
    </source>
</evidence>
<evidence type="ECO:0000259" key="20">
    <source>
        <dbReference type="PROSITE" id="PS50109"/>
    </source>
</evidence>
<keyword evidence="11" id="KW-0547">Nucleotide-binding</keyword>
<dbReference type="GO" id="GO:0000155">
    <property type="term" value="F:phosphorelay sensor kinase activity"/>
    <property type="evidence" value="ECO:0007669"/>
    <property type="project" value="InterPro"/>
</dbReference>
<evidence type="ECO:0000256" key="12">
    <source>
        <dbReference type="ARBA" id="ARBA00022777"/>
    </source>
</evidence>
<evidence type="ECO:0000256" key="16">
    <source>
        <dbReference type="ARBA" id="ARBA00023014"/>
    </source>
</evidence>
<keyword evidence="6" id="KW-0004">4Fe-4S</keyword>
<accession>A0A931E6D1</accession>
<evidence type="ECO:0000256" key="17">
    <source>
        <dbReference type="ARBA" id="ARBA00024827"/>
    </source>
</evidence>
<reference evidence="21" key="1">
    <citation type="submission" date="2020-11" db="EMBL/GenBank/DDBJ databases">
        <title>Bacterial whole genome sequence for Panacibacter sp. DH6.</title>
        <authorList>
            <person name="Le V."/>
            <person name="Ko S."/>
            <person name="Ahn C.-Y."/>
            <person name="Oh H.-M."/>
        </authorList>
    </citation>
    <scope>NUCLEOTIDE SEQUENCE</scope>
    <source>
        <strain evidence="21">DH6</strain>
    </source>
</reference>
<comment type="caution">
    <text evidence="21">The sequence shown here is derived from an EMBL/GenBank/DDBJ whole genome shotgun (WGS) entry which is preliminary data.</text>
</comment>
<dbReference type="InterPro" id="IPR005467">
    <property type="entry name" value="His_kinase_dom"/>
</dbReference>
<protein>
    <recommendedName>
        <fullName evidence="5">Oxygen sensor histidine kinase NreB</fullName>
        <ecNumber evidence="4">2.7.13.3</ecNumber>
    </recommendedName>
    <alternativeName>
        <fullName evidence="18">Nitrogen regulation protein B</fullName>
    </alternativeName>
</protein>